<evidence type="ECO:0000313" key="1">
    <source>
        <dbReference type="EMBL" id="ASQ46003.1"/>
    </source>
</evidence>
<dbReference type="RefSeq" id="WP_094091001.1">
    <property type="nucleotide sequence ID" value="NZ_CP016397.1"/>
</dbReference>
<dbReference type="SUPFAM" id="SSF48403">
    <property type="entry name" value="Ankyrin repeat"/>
    <property type="match status" value="1"/>
</dbReference>
<gene>
    <name evidence="1" type="ORF">clem_07250</name>
</gene>
<name>A0A222P2E2_9GAMM</name>
<protein>
    <submittedName>
        <fullName evidence="1">Uncharacterized protein</fullName>
    </submittedName>
</protein>
<sequence length="153" mass="16990">METAIIANKLSQAGSFGQTLLHFFAAESYHTGMLILIEAGASINAPTKHGTTPIHLLFGDDQTCPEKYPSNEFLQRLIDNGADFFAKITRDFDDQDEVITPLSNLASGYISEEDEESKRCLLFLFDALKIDTPDKIKQALPTLPEDDLIQIIN</sequence>
<keyword evidence="2" id="KW-1185">Reference proteome</keyword>
<dbReference type="EMBL" id="CP016397">
    <property type="protein sequence ID" value="ASQ46003.1"/>
    <property type="molecule type" value="Genomic_DNA"/>
</dbReference>
<evidence type="ECO:0000313" key="2">
    <source>
        <dbReference type="Proteomes" id="UP000201728"/>
    </source>
</evidence>
<organism evidence="1 2">
    <name type="scientific">Legionella clemsonensis</name>
    <dbReference type="NCBI Taxonomy" id="1867846"/>
    <lineage>
        <taxon>Bacteria</taxon>
        <taxon>Pseudomonadati</taxon>
        <taxon>Pseudomonadota</taxon>
        <taxon>Gammaproteobacteria</taxon>
        <taxon>Legionellales</taxon>
        <taxon>Legionellaceae</taxon>
        <taxon>Legionella</taxon>
    </lineage>
</organism>
<accession>A0A222P2E2</accession>
<dbReference type="Gene3D" id="1.25.40.20">
    <property type="entry name" value="Ankyrin repeat-containing domain"/>
    <property type="match status" value="1"/>
</dbReference>
<dbReference type="KEGG" id="lcd:clem_07250"/>
<proteinExistence type="predicted"/>
<dbReference type="Proteomes" id="UP000201728">
    <property type="component" value="Chromosome"/>
</dbReference>
<dbReference type="OrthoDB" id="9812708at2"/>
<dbReference type="AlphaFoldDB" id="A0A222P2E2"/>
<dbReference type="InterPro" id="IPR036770">
    <property type="entry name" value="Ankyrin_rpt-contain_sf"/>
</dbReference>
<reference evidence="2" key="1">
    <citation type="submission" date="2016-07" db="EMBL/GenBank/DDBJ databases">
        <authorList>
            <person name="Florea S."/>
            <person name="Webb J.S."/>
            <person name="Jaromczyk J."/>
            <person name="Schardl C.L."/>
        </authorList>
    </citation>
    <scope>NUCLEOTIDE SEQUENCE [LARGE SCALE GENOMIC DNA]</scope>
    <source>
        <strain evidence="2">CDC-D5610</strain>
    </source>
</reference>